<dbReference type="InterPro" id="IPR015860">
    <property type="entry name" value="ABC_transpr_TagH-like"/>
</dbReference>
<accession>A0ABT2E0U2</accession>
<dbReference type="CDD" id="cd03220">
    <property type="entry name" value="ABC_KpsT_Wzt"/>
    <property type="match status" value="1"/>
</dbReference>
<feature type="domain" description="ABC transporter" evidence="5">
    <location>
        <begin position="24"/>
        <end position="248"/>
    </location>
</feature>
<evidence type="ECO:0000256" key="3">
    <source>
        <dbReference type="ARBA" id="ARBA00022741"/>
    </source>
</evidence>
<dbReference type="PANTHER" id="PTHR46743:SF2">
    <property type="entry name" value="TEICHOIC ACIDS EXPORT ATP-BINDING PROTEIN TAGH"/>
    <property type="match status" value="1"/>
</dbReference>
<evidence type="ECO:0000313" key="6">
    <source>
        <dbReference type="EMBL" id="MCS2161497.1"/>
    </source>
</evidence>
<comment type="caution">
    <text evidence="6">The sequence shown here is derived from an EMBL/GenBank/DDBJ whole genome shotgun (WGS) entry which is preliminary data.</text>
</comment>
<organism evidence="6 7">
    <name type="scientific">Scandinavium hiltneri</name>
    <dbReference type="NCBI Taxonomy" id="2926519"/>
    <lineage>
        <taxon>Bacteria</taxon>
        <taxon>Pseudomonadati</taxon>
        <taxon>Pseudomonadota</taxon>
        <taxon>Gammaproteobacteria</taxon>
        <taxon>Enterobacterales</taxon>
        <taxon>Enterobacteriaceae</taxon>
        <taxon>Scandinavium</taxon>
    </lineage>
</organism>
<dbReference type="InterPro" id="IPR003593">
    <property type="entry name" value="AAA+_ATPase"/>
</dbReference>
<dbReference type="CDD" id="cd10147">
    <property type="entry name" value="Wzt_C-like"/>
    <property type="match status" value="1"/>
</dbReference>
<keyword evidence="4 6" id="KW-0067">ATP-binding</keyword>
<dbReference type="PROSITE" id="PS00211">
    <property type="entry name" value="ABC_TRANSPORTER_1"/>
    <property type="match status" value="1"/>
</dbReference>
<evidence type="ECO:0000256" key="1">
    <source>
        <dbReference type="ARBA" id="ARBA00005417"/>
    </source>
</evidence>
<gene>
    <name evidence="6" type="ORF">MUU47_10280</name>
</gene>
<dbReference type="InterPro" id="IPR027417">
    <property type="entry name" value="P-loop_NTPase"/>
</dbReference>
<keyword evidence="7" id="KW-1185">Reference proteome</keyword>
<dbReference type="EMBL" id="JALIGE010000072">
    <property type="protein sequence ID" value="MCS2161497.1"/>
    <property type="molecule type" value="Genomic_DNA"/>
</dbReference>
<sequence>MSSDYIVNIENLTKEFHQYRSPFHNVYNLLKKKPGAGSSKFIAVNNISFSIQKGERVGIVGANGAGKSTILQMIAGTLQPTHGTIEVKGKVAALLELGAGFNPEFTGIENIYLYASLLGIDRSVTQDRIGAICDFAEIGDFIHRPVKTYSSGMFVRLAFSVAINVNPDILIVDEALSVGDYLFQTKCHRAFEQFQKQGGTVLFVSHDLTAVRNTCDRAILIDKGCIILDDQPDVVVNSYQELMKTREIQWLKSQVALRSEYRFGLGGGKITDVIISTDEAEDISDVSVNQPISLSIVLDLETTFENPVFTMTLRNTSGIDVWGFNSKVIGIDIKPEIGKRKITVQVPNNLSPGSYTVNAGLIDMLADGQYNEHDHRWGMKLLSVVGKTKTIGFIHMEPVLLRQEDFN</sequence>
<proteinExistence type="inferred from homology"/>
<comment type="similarity">
    <text evidence="1">Belongs to the ABC transporter superfamily.</text>
</comment>
<dbReference type="Pfam" id="PF00005">
    <property type="entry name" value="ABC_tran"/>
    <property type="match status" value="1"/>
</dbReference>
<evidence type="ECO:0000313" key="7">
    <source>
        <dbReference type="Proteomes" id="UP001205357"/>
    </source>
</evidence>
<dbReference type="SUPFAM" id="SSF52540">
    <property type="entry name" value="P-loop containing nucleoside triphosphate hydrolases"/>
    <property type="match status" value="1"/>
</dbReference>
<dbReference type="SMART" id="SM00382">
    <property type="entry name" value="AAA"/>
    <property type="match status" value="1"/>
</dbReference>
<dbReference type="InterPro" id="IPR017871">
    <property type="entry name" value="ABC_transporter-like_CS"/>
</dbReference>
<evidence type="ECO:0000259" key="5">
    <source>
        <dbReference type="PROSITE" id="PS50893"/>
    </source>
</evidence>
<keyword evidence="3" id="KW-0547">Nucleotide-binding</keyword>
<protein>
    <submittedName>
        <fullName evidence="6">ABC transporter ATP-binding protein</fullName>
    </submittedName>
</protein>
<evidence type="ECO:0000256" key="4">
    <source>
        <dbReference type="ARBA" id="ARBA00022840"/>
    </source>
</evidence>
<dbReference type="InterPro" id="IPR003439">
    <property type="entry name" value="ABC_transporter-like_ATP-bd"/>
</dbReference>
<dbReference type="Pfam" id="PF14524">
    <property type="entry name" value="Wzt_C"/>
    <property type="match status" value="1"/>
</dbReference>
<dbReference type="InterPro" id="IPR050683">
    <property type="entry name" value="Bact_Polysacc_Export_ATP-bd"/>
</dbReference>
<dbReference type="RefSeq" id="WP_258988099.1">
    <property type="nucleotide sequence ID" value="NZ_JALIGE010000072.1"/>
</dbReference>
<evidence type="ECO:0000256" key="2">
    <source>
        <dbReference type="ARBA" id="ARBA00022448"/>
    </source>
</evidence>
<dbReference type="Gene3D" id="3.40.50.300">
    <property type="entry name" value="P-loop containing nucleotide triphosphate hydrolases"/>
    <property type="match status" value="1"/>
</dbReference>
<dbReference type="Gene3D" id="2.70.50.60">
    <property type="entry name" value="abc- transporter (atp binding component) like domain"/>
    <property type="match status" value="1"/>
</dbReference>
<dbReference type="InterPro" id="IPR029439">
    <property type="entry name" value="Wzt_C"/>
</dbReference>
<name>A0ABT2E0U2_9ENTR</name>
<dbReference type="PROSITE" id="PS50893">
    <property type="entry name" value="ABC_TRANSPORTER_2"/>
    <property type="match status" value="1"/>
</dbReference>
<keyword evidence="2" id="KW-0813">Transport</keyword>
<dbReference type="PANTHER" id="PTHR46743">
    <property type="entry name" value="TEICHOIC ACIDS EXPORT ATP-BINDING PROTEIN TAGH"/>
    <property type="match status" value="1"/>
</dbReference>
<reference evidence="6 7" key="1">
    <citation type="submission" date="2022-04" db="EMBL/GenBank/DDBJ databases">
        <title>Proposal of a three novel species of Scandinavium, Scandinavium hiltneri, Scandinavium manionii, Scandinavium tedordense.</title>
        <authorList>
            <person name="Maddock D.W."/>
            <person name="Brady C.L."/>
            <person name="Denman S."/>
            <person name="Arnold D."/>
        </authorList>
    </citation>
    <scope>NUCLEOTIDE SEQUENCE [LARGE SCALE GENOMIC DNA]</scope>
    <source>
        <strain evidence="6 7">H11S7</strain>
    </source>
</reference>
<dbReference type="GO" id="GO:0005524">
    <property type="term" value="F:ATP binding"/>
    <property type="evidence" value="ECO:0007669"/>
    <property type="project" value="UniProtKB-KW"/>
</dbReference>
<dbReference type="Proteomes" id="UP001205357">
    <property type="component" value="Unassembled WGS sequence"/>
</dbReference>